<dbReference type="NCBIfam" id="NF004962">
    <property type="entry name" value="PRK06305.1"/>
    <property type="match status" value="1"/>
</dbReference>
<evidence type="ECO:0000256" key="4">
    <source>
        <dbReference type="ARBA" id="ARBA00022705"/>
    </source>
</evidence>
<dbReference type="CDD" id="cd18137">
    <property type="entry name" value="HLD_clamp_pol_III_gamma_tau"/>
    <property type="match status" value="1"/>
</dbReference>
<dbReference type="InterPro" id="IPR001270">
    <property type="entry name" value="ClpA/B"/>
</dbReference>
<sequence>MMSEYQVIARKFRPQTFKEVFGQEAVVTTLKNAIKFKRLAQAYLFCGSRGTGKTTLARIFAKAINCQNSTEDFEPCNQCTSCREITSGSSLDVLEIDGASHRGIEDIRQINESVGYAATSGQYKVYIIDEVHMLTKEAFNALLKTLEEPPPKVKFIFATTEAHKVLPTILSRCQRFNLSRIPFSQILIKLKLIADQLGIDVEEEALQLLAYKAEGGLRDAESLFDQIVAFSEGKINTATVQSILGLMPREAYFELDLAGKEGNFVKAFEIAYRIFAEGKDLNHFIEGLIDHFRHILLIQLAGITSPLLTISPKEKEFYERAAHLYTQEQCLDLIDYLIESAQQIRFTHSGKIALEAILLHVIRSHFRLPIEALVQRLGELEQMLGETSLVNPSVSPPLPKSTPQSSSLSTEVKNPPLTPPVPLTNNKSSQNLTSPIEKNLDSSTSAPLLSPSTNNRSLFDHFVSEDPTPTQSDLGRSTQKLPNKDSPSLVAKLNGDNPTPVHQYDTLFQFAAIELEGKLQRKA</sequence>
<dbReference type="GO" id="GO:0009360">
    <property type="term" value="C:DNA polymerase III complex"/>
    <property type="evidence" value="ECO:0007669"/>
    <property type="project" value="InterPro"/>
</dbReference>
<evidence type="ECO:0000256" key="1">
    <source>
        <dbReference type="ARBA" id="ARBA00006360"/>
    </source>
</evidence>
<dbReference type="InterPro" id="IPR027417">
    <property type="entry name" value="P-loop_NTPase"/>
</dbReference>
<dbReference type="InterPro" id="IPR050238">
    <property type="entry name" value="DNA_Rep/Repair_Clamp_Loader"/>
</dbReference>
<dbReference type="SMART" id="SM00382">
    <property type="entry name" value="AAA"/>
    <property type="match status" value="1"/>
</dbReference>
<evidence type="ECO:0000256" key="9">
    <source>
        <dbReference type="ARBA" id="ARBA00022932"/>
    </source>
</evidence>
<dbReference type="Gene3D" id="3.40.50.300">
    <property type="entry name" value="P-loop containing nucleotide triphosphate hydrolases"/>
    <property type="match status" value="1"/>
</dbReference>
<keyword evidence="2 11" id="KW-0808">Transferase</keyword>
<comment type="similarity">
    <text evidence="1 11">Belongs to the DnaX/STICHEL family.</text>
</comment>
<organism evidence="14 15">
    <name type="scientific">Candidatus Protochlamydia amoebophila</name>
    <dbReference type="NCBI Taxonomy" id="362787"/>
    <lineage>
        <taxon>Bacteria</taxon>
        <taxon>Pseudomonadati</taxon>
        <taxon>Chlamydiota</taxon>
        <taxon>Chlamydiia</taxon>
        <taxon>Parachlamydiales</taxon>
        <taxon>Parachlamydiaceae</taxon>
        <taxon>Candidatus Protochlamydia</taxon>
    </lineage>
</organism>
<dbReference type="InterPro" id="IPR003593">
    <property type="entry name" value="AAA+_ATPase"/>
</dbReference>
<dbReference type="FunFam" id="3.40.50.300:FF:000014">
    <property type="entry name" value="DNA polymerase III subunit gamma/tau"/>
    <property type="match status" value="1"/>
</dbReference>
<dbReference type="GO" id="GO:0003887">
    <property type="term" value="F:DNA-directed DNA polymerase activity"/>
    <property type="evidence" value="ECO:0007669"/>
    <property type="project" value="UniProtKB-KW"/>
</dbReference>
<dbReference type="PANTHER" id="PTHR11669">
    <property type="entry name" value="REPLICATION FACTOR C / DNA POLYMERASE III GAMMA-TAU SUBUNIT"/>
    <property type="match status" value="1"/>
</dbReference>
<dbReference type="Pfam" id="PF22608">
    <property type="entry name" value="DNAX_ATPase_lid"/>
    <property type="match status" value="1"/>
</dbReference>
<comment type="subunit">
    <text evidence="11">DNA polymerase III contains a core (composed of alpha, epsilon and theta chains) that associates with a tau subunit. This core dimerizes to form the POLIII' complex. PolIII' associates with the gamma complex (composed of gamma, delta, delta', psi and chi chains) and with the beta chain to form the complete DNA polymerase III complex.</text>
</comment>
<keyword evidence="6 11" id="KW-0547">Nucleotide-binding</keyword>
<dbReference type="NCBIfam" id="NF004046">
    <property type="entry name" value="PRK05563.1"/>
    <property type="match status" value="1"/>
</dbReference>
<dbReference type="Gene3D" id="1.20.272.10">
    <property type="match status" value="1"/>
</dbReference>
<dbReference type="SUPFAM" id="SSF48019">
    <property type="entry name" value="post-AAA+ oligomerization domain-like"/>
    <property type="match status" value="1"/>
</dbReference>
<dbReference type="InterPro" id="IPR022754">
    <property type="entry name" value="DNA_pol_III_gamma-3"/>
</dbReference>
<name>A0A0C1H7L2_9BACT</name>
<evidence type="ECO:0000256" key="5">
    <source>
        <dbReference type="ARBA" id="ARBA00022723"/>
    </source>
</evidence>
<gene>
    <name evidence="11 14" type="primary">dnaX</name>
    <name evidence="14" type="ORF">DB44_BG01080</name>
</gene>
<keyword evidence="4 11" id="KW-0235">DNA replication</keyword>
<comment type="caution">
    <text evidence="14">The sequence shown here is derived from an EMBL/GenBank/DDBJ whole genome shotgun (WGS) entry which is preliminary data.</text>
</comment>
<dbReference type="EMBL" id="JSAN01000030">
    <property type="protein sequence ID" value="KIC73419.1"/>
    <property type="molecule type" value="Genomic_DNA"/>
</dbReference>
<keyword evidence="3 11" id="KW-0548">Nucleotidyltransferase</keyword>
<feature type="domain" description="AAA+ ATPase" evidence="13">
    <location>
        <begin position="39"/>
        <end position="182"/>
    </location>
</feature>
<evidence type="ECO:0000313" key="15">
    <source>
        <dbReference type="Proteomes" id="UP000031465"/>
    </source>
</evidence>
<evidence type="ECO:0000256" key="10">
    <source>
        <dbReference type="ARBA" id="ARBA00049244"/>
    </source>
</evidence>
<dbReference type="GO" id="GO:0006261">
    <property type="term" value="P:DNA-templated DNA replication"/>
    <property type="evidence" value="ECO:0007669"/>
    <property type="project" value="TreeGrafter"/>
</dbReference>
<dbReference type="GO" id="GO:0005524">
    <property type="term" value="F:ATP binding"/>
    <property type="evidence" value="ECO:0007669"/>
    <property type="project" value="UniProtKB-KW"/>
</dbReference>
<dbReference type="SUPFAM" id="SSF52540">
    <property type="entry name" value="P-loop containing nucleoside triphosphate hydrolases"/>
    <property type="match status" value="1"/>
</dbReference>
<comment type="catalytic activity">
    <reaction evidence="10 11">
        <text>DNA(n) + a 2'-deoxyribonucleoside 5'-triphosphate = DNA(n+1) + diphosphate</text>
        <dbReference type="Rhea" id="RHEA:22508"/>
        <dbReference type="Rhea" id="RHEA-COMP:17339"/>
        <dbReference type="Rhea" id="RHEA-COMP:17340"/>
        <dbReference type="ChEBI" id="CHEBI:33019"/>
        <dbReference type="ChEBI" id="CHEBI:61560"/>
        <dbReference type="ChEBI" id="CHEBI:173112"/>
        <dbReference type="EC" id="2.7.7.7"/>
    </reaction>
</comment>
<dbReference type="Gene3D" id="1.10.8.60">
    <property type="match status" value="1"/>
</dbReference>
<evidence type="ECO:0000259" key="13">
    <source>
        <dbReference type="SMART" id="SM00382"/>
    </source>
</evidence>
<evidence type="ECO:0000256" key="8">
    <source>
        <dbReference type="ARBA" id="ARBA00022840"/>
    </source>
</evidence>
<dbReference type="EC" id="2.7.7.7" evidence="11"/>
<dbReference type="PANTHER" id="PTHR11669:SF0">
    <property type="entry name" value="PROTEIN STICHEL-LIKE 2"/>
    <property type="match status" value="1"/>
</dbReference>
<protein>
    <recommendedName>
        <fullName evidence="11">DNA polymerase III subunit gamma/tau</fullName>
        <ecNumber evidence="11">2.7.7.7</ecNumber>
    </recommendedName>
</protein>
<accession>A0A0C1H7L2</accession>
<evidence type="ECO:0000256" key="6">
    <source>
        <dbReference type="ARBA" id="ARBA00022741"/>
    </source>
</evidence>
<keyword evidence="7" id="KW-0862">Zinc</keyword>
<proteinExistence type="inferred from homology"/>
<evidence type="ECO:0000256" key="11">
    <source>
        <dbReference type="RuleBase" id="RU364063"/>
    </source>
</evidence>
<evidence type="ECO:0000256" key="7">
    <source>
        <dbReference type="ARBA" id="ARBA00022833"/>
    </source>
</evidence>
<dbReference type="CDD" id="cd00009">
    <property type="entry name" value="AAA"/>
    <property type="match status" value="1"/>
</dbReference>
<reference evidence="14 15" key="1">
    <citation type="journal article" date="2014" name="Mol. Biol. Evol.">
        <title>Massive expansion of Ubiquitination-related gene families within the Chlamydiae.</title>
        <authorList>
            <person name="Domman D."/>
            <person name="Collingro A."/>
            <person name="Lagkouvardos I."/>
            <person name="Gehre L."/>
            <person name="Weinmaier T."/>
            <person name="Rattei T."/>
            <person name="Subtil A."/>
            <person name="Horn M."/>
        </authorList>
    </citation>
    <scope>NUCLEOTIDE SEQUENCE [LARGE SCALE GENOMIC DNA]</scope>
    <source>
        <strain evidence="14 15">EI2</strain>
    </source>
</reference>
<dbReference type="Pfam" id="PF12169">
    <property type="entry name" value="DNA_pol3_gamma3"/>
    <property type="match status" value="1"/>
</dbReference>
<dbReference type="PRINTS" id="PR00300">
    <property type="entry name" value="CLPPROTEASEA"/>
</dbReference>
<dbReference type="NCBIfam" id="TIGR02397">
    <property type="entry name" value="dnaX_nterm"/>
    <property type="match status" value="1"/>
</dbReference>
<keyword evidence="9 11" id="KW-0239">DNA-directed DNA polymerase</keyword>
<keyword evidence="8 11" id="KW-0067">ATP-binding</keyword>
<keyword evidence="5" id="KW-0479">Metal-binding</keyword>
<evidence type="ECO:0000256" key="3">
    <source>
        <dbReference type="ARBA" id="ARBA00022695"/>
    </source>
</evidence>
<dbReference type="Proteomes" id="UP000031465">
    <property type="component" value="Unassembled WGS sequence"/>
</dbReference>
<dbReference type="InterPro" id="IPR012763">
    <property type="entry name" value="DNA_pol_III_sug/sutau_N"/>
</dbReference>
<feature type="region of interest" description="Disordered" evidence="12">
    <location>
        <begin position="389"/>
        <end position="486"/>
    </location>
</feature>
<dbReference type="GO" id="GO:0046872">
    <property type="term" value="F:metal ion binding"/>
    <property type="evidence" value="ECO:0007669"/>
    <property type="project" value="UniProtKB-KW"/>
</dbReference>
<dbReference type="PATRIC" id="fig|362787.3.peg.525"/>
<feature type="compositionally biased region" description="Polar residues" evidence="12">
    <location>
        <begin position="467"/>
        <end position="481"/>
    </location>
</feature>
<feature type="compositionally biased region" description="Polar residues" evidence="12">
    <location>
        <begin position="402"/>
        <end position="411"/>
    </location>
</feature>
<dbReference type="InterPro" id="IPR008921">
    <property type="entry name" value="DNA_pol3_clamp-load_cplx_C"/>
</dbReference>
<evidence type="ECO:0000256" key="12">
    <source>
        <dbReference type="SAM" id="MobiDB-lite"/>
    </source>
</evidence>
<dbReference type="AlphaFoldDB" id="A0A0C1H7L2"/>
<dbReference type="InterPro" id="IPR045085">
    <property type="entry name" value="HLD_clamp_pol_III_gamma_tau"/>
</dbReference>
<dbReference type="Pfam" id="PF13177">
    <property type="entry name" value="DNA_pol3_delta2"/>
    <property type="match status" value="1"/>
</dbReference>
<feature type="compositionally biased region" description="Low complexity" evidence="12">
    <location>
        <begin position="442"/>
        <end position="453"/>
    </location>
</feature>
<comment type="function">
    <text evidence="11">DNA polymerase III is a complex, multichain enzyme responsible for most of the replicative synthesis in bacteria. This DNA polymerase also exhibits 3' to 5' exonuclease activity.</text>
</comment>
<dbReference type="GO" id="GO:0003677">
    <property type="term" value="F:DNA binding"/>
    <property type="evidence" value="ECO:0007669"/>
    <property type="project" value="InterPro"/>
</dbReference>
<evidence type="ECO:0000256" key="2">
    <source>
        <dbReference type="ARBA" id="ARBA00022679"/>
    </source>
</evidence>
<evidence type="ECO:0000313" key="14">
    <source>
        <dbReference type="EMBL" id="KIC73419.1"/>
    </source>
</evidence>
<dbReference type="FunFam" id="1.10.8.60:FF:000013">
    <property type="entry name" value="DNA polymerase III subunit gamma/tau"/>
    <property type="match status" value="1"/>
</dbReference>